<dbReference type="GO" id="GO:0009966">
    <property type="term" value="P:regulation of signal transduction"/>
    <property type="evidence" value="ECO:0007669"/>
    <property type="project" value="InterPro"/>
</dbReference>
<dbReference type="GO" id="GO:0035303">
    <property type="term" value="P:regulation of dephosphorylation"/>
    <property type="evidence" value="ECO:0007669"/>
    <property type="project" value="TreeGrafter"/>
</dbReference>
<proteinExistence type="inferred from homology"/>
<name>A0A4W3JEN7_CALMI</name>
<dbReference type="PANTHER" id="PTHR10933:SF9">
    <property type="entry name" value="IMMUNOGLOBULIN-BINDING PROTEIN 1"/>
    <property type="match status" value="1"/>
</dbReference>
<dbReference type="Proteomes" id="UP000314986">
    <property type="component" value="Unassembled WGS sequence"/>
</dbReference>
<reference evidence="4" key="2">
    <citation type="journal article" date="2007" name="PLoS Biol.">
        <title>Survey sequencing and comparative analysis of the elephant shark (Callorhinchus milii) genome.</title>
        <authorList>
            <person name="Venkatesh B."/>
            <person name="Kirkness E.F."/>
            <person name="Loh Y.H."/>
            <person name="Halpern A.L."/>
            <person name="Lee A.P."/>
            <person name="Johnson J."/>
            <person name="Dandona N."/>
            <person name="Viswanathan L.D."/>
            <person name="Tay A."/>
            <person name="Venter J.C."/>
            <person name="Strausberg R.L."/>
            <person name="Brenner S."/>
        </authorList>
    </citation>
    <scope>NUCLEOTIDE SEQUENCE [LARGE SCALE GENOMIC DNA]</scope>
</reference>
<dbReference type="InterPro" id="IPR038511">
    <property type="entry name" value="TAP42/TAP46-like_sf"/>
</dbReference>
<dbReference type="PANTHER" id="PTHR10933">
    <property type="entry name" value="IMMUNOGLOBULIN-BINDING PROTEIN 1"/>
    <property type="match status" value="1"/>
</dbReference>
<dbReference type="GeneTree" id="ENSGT00390000002414"/>
<dbReference type="InParanoid" id="A0A4W3JEN7"/>
<feature type="region of interest" description="Disordered" evidence="2">
    <location>
        <begin position="293"/>
        <end position="341"/>
    </location>
</feature>
<evidence type="ECO:0000256" key="1">
    <source>
        <dbReference type="ARBA" id="ARBA00034730"/>
    </source>
</evidence>
<reference evidence="3" key="5">
    <citation type="submission" date="2025-09" db="UniProtKB">
        <authorList>
            <consortium name="Ensembl"/>
        </authorList>
    </citation>
    <scope>IDENTIFICATION</scope>
</reference>
<dbReference type="GO" id="GO:0051721">
    <property type="term" value="F:protein phosphatase 2A binding"/>
    <property type="evidence" value="ECO:0007669"/>
    <property type="project" value="TreeGrafter"/>
</dbReference>
<reference evidence="4" key="1">
    <citation type="journal article" date="2006" name="Science">
        <title>Ancient noncoding elements conserved in the human genome.</title>
        <authorList>
            <person name="Venkatesh B."/>
            <person name="Kirkness E.F."/>
            <person name="Loh Y.H."/>
            <person name="Halpern A.L."/>
            <person name="Lee A.P."/>
            <person name="Johnson J."/>
            <person name="Dandona N."/>
            <person name="Viswanathan L.D."/>
            <person name="Tay A."/>
            <person name="Venter J.C."/>
            <person name="Strausberg R.L."/>
            <person name="Brenner S."/>
        </authorList>
    </citation>
    <scope>NUCLEOTIDE SEQUENCE [LARGE SCALE GENOMIC DNA]</scope>
</reference>
<keyword evidence="4" id="KW-1185">Reference proteome</keyword>
<dbReference type="GO" id="GO:0005829">
    <property type="term" value="C:cytosol"/>
    <property type="evidence" value="ECO:0007669"/>
    <property type="project" value="TreeGrafter"/>
</dbReference>
<feature type="compositionally biased region" description="Basic residues" evidence="2">
    <location>
        <begin position="329"/>
        <end position="341"/>
    </location>
</feature>
<evidence type="ECO:0000313" key="4">
    <source>
        <dbReference type="Proteomes" id="UP000314986"/>
    </source>
</evidence>
<dbReference type="InterPro" id="IPR007304">
    <property type="entry name" value="TAP46-like"/>
</dbReference>
<organism evidence="3 4">
    <name type="scientific">Callorhinchus milii</name>
    <name type="common">Ghost shark</name>
    <dbReference type="NCBI Taxonomy" id="7868"/>
    <lineage>
        <taxon>Eukaryota</taxon>
        <taxon>Metazoa</taxon>
        <taxon>Chordata</taxon>
        <taxon>Craniata</taxon>
        <taxon>Vertebrata</taxon>
        <taxon>Chondrichthyes</taxon>
        <taxon>Holocephali</taxon>
        <taxon>Chimaeriformes</taxon>
        <taxon>Callorhinchidae</taxon>
        <taxon>Callorhinchus</taxon>
    </lineage>
</organism>
<reference evidence="4" key="3">
    <citation type="journal article" date="2014" name="Nature">
        <title>Elephant shark genome provides unique insights into gnathostome evolution.</title>
        <authorList>
            <consortium name="International Elephant Shark Genome Sequencing Consortium"/>
            <person name="Venkatesh B."/>
            <person name="Lee A.P."/>
            <person name="Ravi V."/>
            <person name="Maurya A.K."/>
            <person name="Lian M.M."/>
            <person name="Swann J.B."/>
            <person name="Ohta Y."/>
            <person name="Flajnik M.F."/>
            <person name="Sutoh Y."/>
            <person name="Kasahara M."/>
            <person name="Hoon S."/>
            <person name="Gangu V."/>
            <person name="Roy S.W."/>
            <person name="Irimia M."/>
            <person name="Korzh V."/>
            <person name="Kondrychyn I."/>
            <person name="Lim Z.W."/>
            <person name="Tay B.H."/>
            <person name="Tohari S."/>
            <person name="Kong K.W."/>
            <person name="Ho S."/>
            <person name="Lorente-Galdos B."/>
            <person name="Quilez J."/>
            <person name="Marques-Bonet T."/>
            <person name="Raney B.J."/>
            <person name="Ingham P.W."/>
            <person name="Tay A."/>
            <person name="Hillier L.W."/>
            <person name="Minx P."/>
            <person name="Boehm T."/>
            <person name="Wilson R.K."/>
            <person name="Brenner S."/>
            <person name="Warren W.C."/>
        </authorList>
    </citation>
    <scope>NUCLEOTIDE SEQUENCE [LARGE SCALE GENOMIC DNA]</scope>
</reference>
<accession>A0A4W3JEN7</accession>
<feature type="compositionally biased region" description="Basic and acidic residues" evidence="2">
    <location>
        <begin position="307"/>
        <end position="328"/>
    </location>
</feature>
<protein>
    <submittedName>
        <fullName evidence="3">Immunoglobulin (CD79A) binding protein 1</fullName>
    </submittedName>
</protein>
<reference evidence="3" key="4">
    <citation type="submission" date="2025-08" db="UniProtKB">
        <authorList>
            <consortium name="Ensembl"/>
        </authorList>
    </citation>
    <scope>IDENTIFICATION</scope>
</reference>
<sequence length="341" mass="38459">MASSDSTSSGVRNSNIIIIGGRGGEAPSLSDMFEGGWRALEEAETSDQPSNSNGFQYTVRRGSPRFRVNPVKRFDRNEELEEIATADVKYLLLPALLGALTMKLSNSAKRLEHVQKARIYFTDFLKRCKDYNVMVFELPKTEENSDDSSKALARPTAPAAISQPSLLSMAASRQSKIERYNQKKETEAKLKEINSLVSSGKADDELTRTFYGLNLKRWISISIEEIESIDQEIQILKRMIGVKRQPQPPRPQRAPMPPFILTRNAAQAKVFGAGYPSLATMTVDDWYEEHKKHSMLPDQGIPRGRPGKTDADDEQALRNAREKDEWKDTHRRGYGNRHNMG</sequence>
<dbReference type="Pfam" id="PF04177">
    <property type="entry name" value="TAP42"/>
    <property type="match status" value="1"/>
</dbReference>
<dbReference type="AlphaFoldDB" id="A0A4W3JEN7"/>
<dbReference type="OMA" id="EYELCEA"/>
<evidence type="ECO:0000313" key="3">
    <source>
        <dbReference type="Ensembl" id="ENSCMIP00000040792.1"/>
    </source>
</evidence>
<evidence type="ECO:0000256" key="2">
    <source>
        <dbReference type="SAM" id="MobiDB-lite"/>
    </source>
</evidence>
<dbReference type="Ensembl" id="ENSCMIT00000041368.1">
    <property type="protein sequence ID" value="ENSCMIP00000040792.1"/>
    <property type="gene ID" value="ENSCMIG00000017004.1"/>
</dbReference>
<dbReference type="Gene3D" id="1.25.40.540">
    <property type="entry name" value="TAP42-like family"/>
    <property type="match status" value="1"/>
</dbReference>
<dbReference type="STRING" id="7868.ENSCMIP00000040792"/>
<comment type="similarity">
    <text evidence="1">Belongs to the IGBP1/TAP42 family.</text>
</comment>